<dbReference type="EMBL" id="AOID01000013">
    <property type="protein sequence ID" value="ELY69930.1"/>
    <property type="molecule type" value="Genomic_DNA"/>
</dbReference>
<protein>
    <submittedName>
        <fullName evidence="5">Extracellular solute-binding protein family 5</fullName>
    </submittedName>
</protein>
<proteinExistence type="inferred from homology"/>
<comment type="similarity">
    <text evidence="1">Belongs to the bacterial solute-binding protein 5 family.</text>
</comment>
<feature type="domain" description="Solute-binding protein family 5" evidence="4">
    <location>
        <begin position="265"/>
        <end position="589"/>
    </location>
</feature>
<evidence type="ECO:0000313" key="6">
    <source>
        <dbReference type="Proteomes" id="UP000011632"/>
    </source>
</evidence>
<evidence type="ECO:0000256" key="3">
    <source>
        <dbReference type="ARBA" id="ARBA00022729"/>
    </source>
</evidence>
<reference evidence="5 6" key="1">
    <citation type="journal article" date="2014" name="PLoS Genet.">
        <title>Phylogenetically driven sequencing of extremely halophilic archaea reveals strategies for static and dynamic osmo-response.</title>
        <authorList>
            <person name="Becker E.A."/>
            <person name="Seitzer P.M."/>
            <person name="Tritt A."/>
            <person name="Larsen D."/>
            <person name="Krusor M."/>
            <person name="Yao A.I."/>
            <person name="Wu D."/>
            <person name="Madern D."/>
            <person name="Eisen J.A."/>
            <person name="Darling A.E."/>
            <person name="Facciotti M.T."/>
        </authorList>
    </citation>
    <scope>NUCLEOTIDE SEQUENCE [LARGE SCALE GENOMIC DNA]</scope>
    <source>
        <strain evidence="5 6">JCM 10478</strain>
    </source>
</reference>
<sequence>MNGRSAAPTRDSHGEDNGARSRRAMLAATAGLTVSAAGCLRLRDIVVPDNIDQLSLTITTIPADANRQNIQIARQLEKTLKAVGIDVSLDVRSKIDFRRTVLYDHDFDICIGRHPGGTDPDFLYEALYSRYADESGWQNPFGFTNLDIDELLKEQRNSEGKARREAVTAVLEEIATQQPFVPICLPEEHRVARADRFDGWNEGHPATRHGYLALEPSAGVDTLRVGHTDARPTENLNPIAPDYRHSGLITDLLYDSIATQNGTGEIQPWLAESYDWDDGAFDIRLREGCEFHDGEPVTAEDVAFTYRFLQDTSMGSHDTPSPTPRYRGHVDAVDVDSISIRNDDHRVELPIETTQTVGERALLVPILPAHIWREYATEIAGPGGPSVAQGTTEGIVTNNIPPIGSGPLQFESRTEGDQLLLERFESHFTRRPGVELPSLTVDECPIVVHPSSTTVAGVVQNDGADITSLPLDAHAIDGVEESGDVEVFESPSWSFCFLGFNTRKAPFSNPLFRQIIARLVDKETLCDEVFDGHARPIATPVTDKWVPESLEWDGRDPKMPFLGTDGEVDVEAAKIAFEDAGFRYDDQGRLRTRQ</sequence>
<dbReference type="CDD" id="cd00995">
    <property type="entry name" value="PBP2_NikA_DppA_OppA_like"/>
    <property type="match status" value="1"/>
</dbReference>
<name>L9Y794_9EURY</name>
<keyword evidence="3" id="KW-0732">Signal</keyword>
<dbReference type="GO" id="GO:0015833">
    <property type="term" value="P:peptide transport"/>
    <property type="evidence" value="ECO:0007669"/>
    <property type="project" value="TreeGrafter"/>
</dbReference>
<dbReference type="PANTHER" id="PTHR30290">
    <property type="entry name" value="PERIPLASMIC BINDING COMPONENT OF ABC TRANSPORTER"/>
    <property type="match status" value="1"/>
</dbReference>
<dbReference type="STRING" id="1227496.C489_03246"/>
<evidence type="ECO:0000256" key="1">
    <source>
        <dbReference type="ARBA" id="ARBA00005695"/>
    </source>
</evidence>
<dbReference type="AlphaFoldDB" id="L9Y794"/>
<dbReference type="Pfam" id="PF00496">
    <property type="entry name" value="SBP_bac_5"/>
    <property type="match status" value="1"/>
</dbReference>
<dbReference type="RefSeq" id="WP_006429699.1">
    <property type="nucleotide sequence ID" value="NZ_AOID01000013.1"/>
</dbReference>
<evidence type="ECO:0000259" key="4">
    <source>
        <dbReference type="Pfam" id="PF00496"/>
    </source>
</evidence>
<keyword evidence="2" id="KW-0813">Transport</keyword>
<dbReference type="Proteomes" id="UP000011632">
    <property type="component" value="Unassembled WGS sequence"/>
</dbReference>
<dbReference type="InterPro" id="IPR000914">
    <property type="entry name" value="SBP_5_dom"/>
</dbReference>
<organism evidence="5 6">
    <name type="scientific">Natrinema versiforme JCM 10478</name>
    <dbReference type="NCBI Taxonomy" id="1227496"/>
    <lineage>
        <taxon>Archaea</taxon>
        <taxon>Methanobacteriati</taxon>
        <taxon>Methanobacteriota</taxon>
        <taxon>Stenosarchaea group</taxon>
        <taxon>Halobacteria</taxon>
        <taxon>Halobacteriales</taxon>
        <taxon>Natrialbaceae</taxon>
        <taxon>Natrinema</taxon>
    </lineage>
</organism>
<gene>
    <name evidence="5" type="ORF">C489_03246</name>
</gene>
<evidence type="ECO:0000256" key="2">
    <source>
        <dbReference type="ARBA" id="ARBA00022448"/>
    </source>
</evidence>
<dbReference type="PANTHER" id="PTHR30290:SF9">
    <property type="entry name" value="OLIGOPEPTIDE-BINDING PROTEIN APPA"/>
    <property type="match status" value="1"/>
</dbReference>
<dbReference type="SUPFAM" id="SSF53850">
    <property type="entry name" value="Periplasmic binding protein-like II"/>
    <property type="match status" value="2"/>
</dbReference>
<dbReference type="GO" id="GO:1904680">
    <property type="term" value="F:peptide transmembrane transporter activity"/>
    <property type="evidence" value="ECO:0007669"/>
    <property type="project" value="TreeGrafter"/>
</dbReference>
<keyword evidence="6" id="KW-1185">Reference proteome</keyword>
<accession>L9Y794</accession>
<dbReference type="PATRIC" id="fig|1227496.3.peg.656"/>
<evidence type="ECO:0000313" key="5">
    <source>
        <dbReference type="EMBL" id="ELY69930.1"/>
    </source>
</evidence>
<dbReference type="InterPro" id="IPR039424">
    <property type="entry name" value="SBP_5"/>
</dbReference>
<comment type="caution">
    <text evidence="5">The sequence shown here is derived from an EMBL/GenBank/DDBJ whole genome shotgun (WGS) entry which is preliminary data.</text>
</comment>
<dbReference type="Gene3D" id="3.40.190.10">
    <property type="entry name" value="Periplasmic binding protein-like II"/>
    <property type="match status" value="1"/>
</dbReference>
<dbReference type="Gene3D" id="3.10.105.10">
    <property type="entry name" value="Dipeptide-binding Protein, Domain 3"/>
    <property type="match status" value="2"/>
</dbReference>